<sequence>MLQAKEASFGSSQPVAIITGASRGIGRAIALTLAERDRMVLVLAAKSRVSRANLPGTVQSVADECLARGAAAVLPFPLDVRDDQGIERMVHETLQRFGRIDVLVCNAGALWWKPVAETPLERFDLVHGVNARGSFACARAVLPAMVRQKTGLIITMSPPVELDALPGMTGYLISKFGMTMLVHGLGGELAGTGVTSVALWPATMVESFATKNFQLGDRSQWRKASIIADCVHMLLHDPERNALSGRALIDEDYMRSRGIRDFSQYRCDPDVEPERAWPPRKPWASTAKDPRALPPGVSLAPSKL</sequence>
<dbReference type="InterPro" id="IPR002347">
    <property type="entry name" value="SDR_fam"/>
</dbReference>
<dbReference type="KEGG" id="cme:CYME_CMN094C"/>
<dbReference type="Gene3D" id="3.40.50.720">
    <property type="entry name" value="NAD(P)-binding Rossmann-like Domain"/>
    <property type="match status" value="1"/>
</dbReference>
<dbReference type="NCBIfam" id="NF006133">
    <property type="entry name" value="PRK08278.1"/>
    <property type="match status" value="1"/>
</dbReference>
<dbReference type="OMA" id="GFSCLWP"/>
<dbReference type="PRINTS" id="PR00081">
    <property type="entry name" value="GDHRDH"/>
</dbReference>
<dbReference type="AlphaFoldDB" id="M1UTS0"/>
<dbReference type="GeneID" id="16995315"/>
<evidence type="ECO:0000313" key="2">
    <source>
        <dbReference type="EMBL" id="BAM81216.1"/>
    </source>
</evidence>
<dbReference type="PANTHER" id="PTHR42808">
    <property type="entry name" value="HYDROXYSTEROID DEHYDROGENASE-LIKE PROTEIN 2"/>
    <property type="match status" value="1"/>
</dbReference>
<feature type="region of interest" description="Disordered" evidence="1">
    <location>
        <begin position="270"/>
        <end position="304"/>
    </location>
</feature>
<dbReference type="OrthoDB" id="5327538at2759"/>
<dbReference type="eggNOG" id="KOG0725">
    <property type="taxonomic scope" value="Eukaryota"/>
</dbReference>
<dbReference type="Gramene" id="CMN094CT">
    <property type="protein sequence ID" value="CMN094CT"/>
    <property type="gene ID" value="CMN094C"/>
</dbReference>
<dbReference type="Pfam" id="PF00106">
    <property type="entry name" value="adh_short"/>
    <property type="match status" value="1"/>
</dbReference>
<organism evidence="2 3">
    <name type="scientific">Cyanidioschyzon merolae (strain NIES-3377 / 10D)</name>
    <name type="common">Unicellular red alga</name>
    <dbReference type="NCBI Taxonomy" id="280699"/>
    <lineage>
        <taxon>Eukaryota</taxon>
        <taxon>Rhodophyta</taxon>
        <taxon>Bangiophyceae</taxon>
        <taxon>Cyanidiales</taxon>
        <taxon>Cyanidiaceae</taxon>
        <taxon>Cyanidioschyzon</taxon>
    </lineage>
</organism>
<dbReference type="PANTHER" id="PTHR42808:SF4">
    <property type="entry name" value="SHORT CHAIN DEHYDROGENASE"/>
    <property type="match status" value="1"/>
</dbReference>
<dbReference type="SUPFAM" id="SSF51735">
    <property type="entry name" value="NAD(P)-binding Rossmann-fold domains"/>
    <property type="match status" value="1"/>
</dbReference>
<dbReference type="RefSeq" id="XP_005537252.1">
    <property type="nucleotide sequence ID" value="XM_005537195.1"/>
</dbReference>
<gene>
    <name evidence="2" type="ORF">CYME_CMN094C</name>
</gene>
<evidence type="ECO:0000313" key="3">
    <source>
        <dbReference type="Proteomes" id="UP000007014"/>
    </source>
</evidence>
<protein>
    <submittedName>
        <fullName evidence="2">Probable short-chain dehydrogenase</fullName>
    </submittedName>
</protein>
<dbReference type="InterPro" id="IPR036291">
    <property type="entry name" value="NAD(P)-bd_dom_sf"/>
</dbReference>
<name>M1UTS0_CYAM1</name>
<evidence type="ECO:0000256" key="1">
    <source>
        <dbReference type="SAM" id="MobiDB-lite"/>
    </source>
</evidence>
<keyword evidence="3" id="KW-1185">Reference proteome</keyword>
<proteinExistence type="predicted"/>
<dbReference type="Proteomes" id="UP000007014">
    <property type="component" value="Chromosome 14"/>
</dbReference>
<dbReference type="EMBL" id="AP006496">
    <property type="protein sequence ID" value="BAM81216.1"/>
    <property type="molecule type" value="Genomic_DNA"/>
</dbReference>
<dbReference type="STRING" id="280699.M1UTS0"/>
<dbReference type="HOGENOM" id="CLU_010194_2_2_1"/>
<reference evidence="2 3" key="2">
    <citation type="journal article" date="2007" name="BMC Biol.">
        <title>A 100%-complete sequence reveals unusually simple genomic features in the hot-spring red alga Cyanidioschyzon merolae.</title>
        <authorList>
            <person name="Nozaki H."/>
            <person name="Takano H."/>
            <person name="Misumi O."/>
            <person name="Terasawa K."/>
            <person name="Matsuzaki M."/>
            <person name="Maruyama S."/>
            <person name="Nishida K."/>
            <person name="Yagisawa F."/>
            <person name="Yoshida Y."/>
            <person name="Fujiwara T."/>
            <person name="Takio S."/>
            <person name="Tamura K."/>
            <person name="Chung S.J."/>
            <person name="Nakamura S."/>
            <person name="Kuroiwa H."/>
            <person name="Tanaka K."/>
            <person name="Sato N."/>
            <person name="Kuroiwa T."/>
        </authorList>
    </citation>
    <scope>NUCLEOTIDE SEQUENCE [LARGE SCALE GENOMIC DNA]</scope>
    <source>
        <strain evidence="2 3">10D</strain>
    </source>
</reference>
<reference evidence="2 3" key="1">
    <citation type="journal article" date="2004" name="Nature">
        <title>Genome sequence of the ultrasmall unicellular red alga Cyanidioschyzon merolae 10D.</title>
        <authorList>
            <person name="Matsuzaki M."/>
            <person name="Misumi O."/>
            <person name="Shin-i T."/>
            <person name="Maruyama S."/>
            <person name="Takahara M."/>
            <person name="Miyagishima S."/>
            <person name="Mori T."/>
            <person name="Nishida K."/>
            <person name="Yagisawa F."/>
            <person name="Nishida K."/>
            <person name="Yoshida Y."/>
            <person name="Nishimura Y."/>
            <person name="Nakao S."/>
            <person name="Kobayashi T."/>
            <person name="Momoyama Y."/>
            <person name="Higashiyama T."/>
            <person name="Minoda A."/>
            <person name="Sano M."/>
            <person name="Nomoto H."/>
            <person name="Oishi K."/>
            <person name="Hayashi H."/>
            <person name="Ohta F."/>
            <person name="Nishizaka S."/>
            <person name="Haga S."/>
            <person name="Miura S."/>
            <person name="Morishita T."/>
            <person name="Kabeya Y."/>
            <person name="Terasawa K."/>
            <person name="Suzuki Y."/>
            <person name="Ishii Y."/>
            <person name="Asakawa S."/>
            <person name="Takano H."/>
            <person name="Ohta N."/>
            <person name="Kuroiwa H."/>
            <person name="Tanaka K."/>
            <person name="Shimizu N."/>
            <person name="Sugano S."/>
            <person name="Sato N."/>
            <person name="Nozaki H."/>
            <person name="Ogasawara N."/>
            <person name="Kohara Y."/>
            <person name="Kuroiwa T."/>
        </authorList>
    </citation>
    <scope>NUCLEOTIDE SEQUENCE [LARGE SCALE GENOMIC DNA]</scope>
    <source>
        <strain evidence="2 3">10D</strain>
    </source>
</reference>
<accession>M1UTS0</accession>
<dbReference type="InterPro" id="IPR051935">
    <property type="entry name" value="HSDL2"/>
</dbReference>